<feature type="compositionally biased region" description="Basic and acidic residues" evidence="4">
    <location>
        <begin position="320"/>
        <end position="331"/>
    </location>
</feature>
<dbReference type="Gene3D" id="3.40.50.1820">
    <property type="entry name" value="alpha/beta hydrolase"/>
    <property type="match status" value="1"/>
</dbReference>
<accession>A0A8B7Y357</accession>
<evidence type="ECO:0000313" key="5">
    <source>
        <dbReference type="Proteomes" id="UP000694845"/>
    </source>
</evidence>
<dbReference type="AlphaFoldDB" id="A0A8B7Y357"/>
<gene>
    <name evidence="6" type="primary">LOC110977284</name>
</gene>
<dbReference type="GeneID" id="110977284"/>
<dbReference type="KEGG" id="aplc:110977284"/>
<sequence>MTSLIARSQEYLSFRSTVSLRKVAVDDDDSKYWTVYDVGPRCVKCPVIFFPPVSGTADIFFRQMLGLSAKGYRTISLEYPVHWTLEGLCISFRKLLDHMQLDMVHIFGSSLGGFVAQKFAEYSYRSPRVISLILCNTFIDTEVFQQTGAAPTFWMIPGFLLKRMVLNNFSRQQHDMDIANSIDFIVERLESLSQSDLASRLTINCMSSYVEPQKLHALDITLIDVFDECAISQLVREETYKCYPDAKRAHLKSGGNFPYLSRSDEVNLHIQIHLLKYVQSRYDARSPQEEITISSVTKETGSNGDSRKDVEDNGESAEEVGGHGDSTREATDPFGLKPEVSSTEKYSSDNKEEGL</sequence>
<dbReference type="RefSeq" id="XP_022086957.1">
    <property type="nucleotide sequence ID" value="XM_022231265.1"/>
</dbReference>
<dbReference type="CTD" id="51324"/>
<dbReference type="SUPFAM" id="SSF53474">
    <property type="entry name" value="alpha/beta-Hydrolases"/>
    <property type="match status" value="1"/>
</dbReference>
<dbReference type="Proteomes" id="UP000694845">
    <property type="component" value="Unplaced"/>
</dbReference>
<protein>
    <submittedName>
        <fullName evidence="6">Maspardin-like</fullName>
    </submittedName>
</protein>
<evidence type="ECO:0000256" key="3">
    <source>
        <dbReference type="ARBA" id="ARBA00022490"/>
    </source>
</evidence>
<evidence type="ECO:0000256" key="1">
    <source>
        <dbReference type="ARBA" id="ARBA00004496"/>
    </source>
</evidence>
<dbReference type="GO" id="GO:0005737">
    <property type="term" value="C:cytoplasm"/>
    <property type="evidence" value="ECO:0007669"/>
    <property type="project" value="UniProtKB-SubCell"/>
</dbReference>
<dbReference type="PANTHER" id="PTHR15913">
    <property type="entry name" value="ACID CLUSTER PROTEIN 33"/>
    <property type="match status" value="1"/>
</dbReference>
<dbReference type="InterPro" id="IPR029058">
    <property type="entry name" value="AB_hydrolase_fold"/>
</dbReference>
<dbReference type="PANTHER" id="PTHR15913:SF0">
    <property type="entry name" value="MASPARDIN"/>
    <property type="match status" value="1"/>
</dbReference>
<dbReference type="OMA" id="CYVQPQK"/>
<evidence type="ECO:0000256" key="4">
    <source>
        <dbReference type="SAM" id="MobiDB-lite"/>
    </source>
</evidence>
<name>A0A8B7Y357_ACAPL</name>
<keyword evidence="5" id="KW-1185">Reference proteome</keyword>
<dbReference type="OrthoDB" id="10264550at2759"/>
<comment type="similarity">
    <text evidence="2">Belongs to the AB hydrolase superfamily.</text>
</comment>
<keyword evidence="3" id="KW-0963">Cytoplasm</keyword>
<comment type="subcellular location">
    <subcellularLocation>
        <location evidence="1">Cytoplasm</location>
    </subcellularLocation>
</comment>
<feature type="compositionally biased region" description="Polar residues" evidence="4">
    <location>
        <begin position="289"/>
        <end position="304"/>
    </location>
</feature>
<proteinExistence type="inferred from homology"/>
<reference evidence="6" key="1">
    <citation type="submission" date="2025-08" db="UniProtKB">
        <authorList>
            <consortium name="RefSeq"/>
        </authorList>
    </citation>
    <scope>IDENTIFICATION</scope>
</reference>
<feature type="region of interest" description="Disordered" evidence="4">
    <location>
        <begin position="288"/>
        <end position="355"/>
    </location>
</feature>
<organism evidence="5 6">
    <name type="scientific">Acanthaster planci</name>
    <name type="common">Crown-of-thorns starfish</name>
    <dbReference type="NCBI Taxonomy" id="133434"/>
    <lineage>
        <taxon>Eukaryota</taxon>
        <taxon>Metazoa</taxon>
        <taxon>Echinodermata</taxon>
        <taxon>Eleutherozoa</taxon>
        <taxon>Asterozoa</taxon>
        <taxon>Asteroidea</taxon>
        <taxon>Valvatacea</taxon>
        <taxon>Valvatida</taxon>
        <taxon>Acanthasteridae</taxon>
        <taxon>Acanthaster</taxon>
    </lineage>
</organism>
<evidence type="ECO:0000313" key="6">
    <source>
        <dbReference type="RefSeq" id="XP_022086957.1"/>
    </source>
</evidence>
<feature type="compositionally biased region" description="Basic and acidic residues" evidence="4">
    <location>
        <begin position="346"/>
        <end position="355"/>
    </location>
</feature>
<dbReference type="InterPro" id="IPR026151">
    <property type="entry name" value="Maspardin"/>
</dbReference>
<evidence type="ECO:0000256" key="2">
    <source>
        <dbReference type="ARBA" id="ARBA00008645"/>
    </source>
</evidence>